<proteinExistence type="predicted"/>
<feature type="transmembrane region" description="Helical" evidence="2">
    <location>
        <begin position="98"/>
        <end position="119"/>
    </location>
</feature>
<keyword evidence="2" id="KW-1133">Transmembrane helix</keyword>
<dbReference type="RefSeq" id="XP_042998771.1">
    <property type="nucleotide sequence ID" value="XM_043142838.1"/>
</dbReference>
<keyword evidence="2" id="KW-0472">Membrane</keyword>
<feature type="region of interest" description="Disordered" evidence="1">
    <location>
        <begin position="439"/>
        <end position="492"/>
    </location>
</feature>
<reference evidence="3" key="1">
    <citation type="submission" date="2020-03" db="EMBL/GenBank/DDBJ databases">
        <title>A mixture of massive structural variations and highly conserved coding sequences in Ustilaginoidea virens genome.</title>
        <authorList>
            <person name="Zhang K."/>
            <person name="Zhao Z."/>
            <person name="Zhang Z."/>
            <person name="Li Y."/>
            <person name="Hsiang T."/>
            <person name="Sun W."/>
        </authorList>
    </citation>
    <scope>NUCLEOTIDE SEQUENCE</scope>
    <source>
        <strain evidence="3">UV-8b</strain>
    </source>
</reference>
<dbReference type="GeneID" id="66066118"/>
<dbReference type="AlphaFoldDB" id="A0A8E5HTL6"/>
<evidence type="ECO:0000313" key="3">
    <source>
        <dbReference type="EMBL" id="QUC21098.1"/>
    </source>
</evidence>
<dbReference type="EMBL" id="CP072756">
    <property type="protein sequence ID" value="QUC21098.1"/>
    <property type="molecule type" value="Genomic_DNA"/>
</dbReference>
<evidence type="ECO:0000256" key="1">
    <source>
        <dbReference type="SAM" id="MobiDB-lite"/>
    </source>
</evidence>
<protein>
    <submittedName>
        <fullName evidence="3">Uncharacterized protein</fullName>
    </submittedName>
</protein>
<evidence type="ECO:0000313" key="4">
    <source>
        <dbReference type="Proteomes" id="UP000027002"/>
    </source>
</evidence>
<accession>A0A8E5HTL6</accession>
<keyword evidence="2" id="KW-0812">Transmembrane</keyword>
<organism evidence="3 4">
    <name type="scientific">Ustilaginoidea virens</name>
    <name type="common">Rice false smut fungus</name>
    <name type="synonym">Villosiclava virens</name>
    <dbReference type="NCBI Taxonomy" id="1159556"/>
    <lineage>
        <taxon>Eukaryota</taxon>
        <taxon>Fungi</taxon>
        <taxon>Dikarya</taxon>
        <taxon>Ascomycota</taxon>
        <taxon>Pezizomycotina</taxon>
        <taxon>Sordariomycetes</taxon>
        <taxon>Hypocreomycetidae</taxon>
        <taxon>Hypocreales</taxon>
        <taxon>Clavicipitaceae</taxon>
        <taxon>Ustilaginoidea</taxon>
    </lineage>
</organism>
<name>A0A8E5HTL6_USTVR</name>
<dbReference type="Proteomes" id="UP000027002">
    <property type="component" value="Chromosome 4"/>
</dbReference>
<feature type="compositionally biased region" description="Low complexity" evidence="1">
    <location>
        <begin position="463"/>
        <end position="478"/>
    </location>
</feature>
<keyword evidence="4" id="KW-1185">Reference proteome</keyword>
<feature type="region of interest" description="Disordered" evidence="1">
    <location>
        <begin position="521"/>
        <end position="562"/>
    </location>
</feature>
<feature type="transmembrane region" description="Helical" evidence="2">
    <location>
        <begin position="28"/>
        <end position="46"/>
    </location>
</feature>
<dbReference type="OrthoDB" id="4524805at2759"/>
<dbReference type="KEGG" id="uvi:66066118"/>
<feature type="region of interest" description="Disordered" evidence="1">
    <location>
        <begin position="251"/>
        <end position="271"/>
    </location>
</feature>
<feature type="compositionally biased region" description="Polar residues" evidence="1">
    <location>
        <begin position="310"/>
        <end position="322"/>
    </location>
</feature>
<evidence type="ECO:0000256" key="2">
    <source>
        <dbReference type="SAM" id="Phobius"/>
    </source>
</evidence>
<gene>
    <name evidence="3" type="ORF">UV8b_05341</name>
</gene>
<sequence>MLERQQRLECGRLLNALTFFSTMLQRHLGPFSSATFLVFALILSLAQSQITATENSFGSTIRANDPLHIDWSPAPEAEDGPSFSAGALRDKKYLPVEIGGIFAAYGVSLVLVAVTLLSLAKKRRQHLQAGQDDLEIDKPKYIYGVESPTSGAISPYLHCPAPRASGQAFPYPPPLRTQFDDSSLPPHAPYIYPSPTSIVTAPGVDPAVDPAVVSADREMAQDQLEAMYKHVMEHEDAKQRGVVLDAPVIPGIGERHSSSDKSVTSLSERGRAKPANLSLGAACGDKAHSRTSSLLAALRSPRKKQPKGVNISSPIMTPQSATFPRHEPQEMSVIPPRTYAPAPPPPIPTDQVPFVAQVRNSVAPSAPNMSPQSVQTIDERINAQLGPSGNSKSASRAISDVDPISATSEHSQTPLVGLPSSPKPGATFALLPTSPKLGATFSRTNLPSAVRTGGNLPLRAYEPAPSSPSATSQATKQTVFERRGPLSPTTGRTPMTAWAVPYSPYQPFTPVVPITPSLVTKEDRKRMRRMVPKTPTDAAQNCRAQSRKRPSRHDVRGIPTHKPSSTTAAFHLVFCRLSHSFSFPLSLLFIARKRDAADRPLIDAVMSTYTLSHTSFFLSYFPSHIYMPLNYDLQKARSQKLGCIK</sequence>
<feature type="region of interest" description="Disordered" evidence="1">
    <location>
        <begin position="298"/>
        <end position="329"/>
    </location>
</feature>